<dbReference type="EMBL" id="VUOD01000001">
    <property type="protein sequence ID" value="KAA2285985.1"/>
    <property type="molecule type" value="Genomic_DNA"/>
</dbReference>
<keyword evidence="1" id="KW-1003">Cell membrane</keyword>
<feature type="transmembrane region" description="Helical" evidence="5">
    <location>
        <begin position="40"/>
        <end position="65"/>
    </location>
</feature>
<evidence type="ECO:0000256" key="2">
    <source>
        <dbReference type="ARBA" id="ARBA00022692"/>
    </source>
</evidence>
<dbReference type="InterPro" id="IPR010445">
    <property type="entry name" value="LapA_dom"/>
</dbReference>
<dbReference type="AlphaFoldDB" id="A0A5B2ZDG4"/>
<name>A0A5B2ZDG4_9GAMM</name>
<comment type="caution">
    <text evidence="7">The sequence shown here is derived from an EMBL/GenBank/DDBJ whole genome shotgun (WGS) entry which is preliminary data.</text>
</comment>
<gene>
    <name evidence="7" type="ORF">F0415_00320</name>
</gene>
<evidence type="ECO:0000259" key="6">
    <source>
        <dbReference type="Pfam" id="PF06305"/>
    </source>
</evidence>
<accession>A0A5B2ZDG4</accession>
<dbReference type="Proteomes" id="UP000322165">
    <property type="component" value="Unassembled WGS sequence"/>
</dbReference>
<protein>
    <submittedName>
        <fullName evidence="7">DUF1049 domain-containing protein</fullName>
    </submittedName>
</protein>
<keyword evidence="4 5" id="KW-0472">Membrane</keyword>
<evidence type="ECO:0000313" key="8">
    <source>
        <dbReference type="Proteomes" id="UP000322165"/>
    </source>
</evidence>
<evidence type="ECO:0000256" key="5">
    <source>
        <dbReference type="SAM" id="Phobius"/>
    </source>
</evidence>
<reference evidence="7 8" key="2">
    <citation type="submission" date="2019-09" db="EMBL/GenBank/DDBJ databases">
        <authorList>
            <person name="Mazur A."/>
        </authorList>
    </citation>
    <scope>NUCLEOTIDE SEQUENCE [LARGE SCALE GENOMIC DNA]</scope>
    <source>
        <strain evidence="7 8">3729k</strain>
    </source>
</reference>
<dbReference type="Pfam" id="PF06305">
    <property type="entry name" value="LapA_dom"/>
    <property type="match status" value="1"/>
</dbReference>
<feature type="domain" description="Lipopolysaccharide assembly protein A" evidence="6">
    <location>
        <begin position="23"/>
        <end position="69"/>
    </location>
</feature>
<proteinExistence type="predicted"/>
<keyword evidence="3 5" id="KW-1133">Transmembrane helix</keyword>
<dbReference type="RefSeq" id="WP_149859203.1">
    <property type="nucleotide sequence ID" value="NZ_VUOD01000001.1"/>
</dbReference>
<organism evidence="7 8">
    <name type="scientific">Arenimonas fontis</name>
    <dbReference type="NCBI Taxonomy" id="2608255"/>
    <lineage>
        <taxon>Bacteria</taxon>
        <taxon>Pseudomonadati</taxon>
        <taxon>Pseudomonadota</taxon>
        <taxon>Gammaproteobacteria</taxon>
        <taxon>Lysobacterales</taxon>
        <taxon>Lysobacteraceae</taxon>
        <taxon>Arenimonas</taxon>
    </lineage>
</organism>
<keyword evidence="8" id="KW-1185">Reference proteome</keyword>
<keyword evidence="2 5" id="KW-0812">Transmembrane</keyword>
<evidence type="ECO:0000256" key="1">
    <source>
        <dbReference type="ARBA" id="ARBA00022475"/>
    </source>
</evidence>
<reference evidence="7 8" key="1">
    <citation type="submission" date="2019-09" db="EMBL/GenBank/DDBJ databases">
        <title>Arenimonas chukotkensis sp. nov., a bacterium isolated from Chukotka hot spring, Arctic region, Russia.</title>
        <authorList>
            <person name="Zayulina K.S."/>
            <person name="Prokofeva M.I."/>
            <person name="Elcheninov A.G."/>
            <person name="Novikov A."/>
            <person name="Kochetkova T.V."/>
            <person name="Kublanov I.V."/>
        </authorList>
    </citation>
    <scope>NUCLEOTIDE SEQUENCE [LARGE SCALE GENOMIC DNA]</scope>
    <source>
        <strain evidence="7 8">3729k</strain>
    </source>
</reference>
<evidence type="ECO:0000256" key="4">
    <source>
        <dbReference type="ARBA" id="ARBA00023136"/>
    </source>
</evidence>
<evidence type="ECO:0000256" key="3">
    <source>
        <dbReference type="ARBA" id="ARBA00022989"/>
    </source>
</evidence>
<dbReference type="GO" id="GO:0005886">
    <property type="term" value="C:plasma membrane"/>
    <property type="evidence" value="ECO:0007669"/>
    <property type="project" value="InterPro"/>
</dbReference>
<sequence>MRLIKALLALLFVLLGVLFSALNRDPVQVDLGFAAVDTYLGAALLFALLVGAVLAGLVLLAGVVWPRRRRTGEPAVPAKAGDPEGHD</sequence>
<evidence type="ECO:0000313" key="7">
    <source>
        <dbReference type="EMBL" id="KAA2285985.1"/>
    </source>
</evidence>